<dbReference type="STRING" id="28094.SAMN06295900_105309"/>
<evidence type="ECO:0000313" key="3">
    <source>
        <dbReference type="Proteomes" id="UP000192911"/>
    </source>
</evidence>
<proteinExistence type="predicted"/>
<dbReference type="Proteomes" id="UP000192911">
    <property type="component" value="Unassembled WGS sequence"/>
</dbReference>
<dbReference type="EMBL" id="FXAH01000005">
    <property type="protein sequence ID" value="SMF32950.1"/>
    <property type="molecule type" value="Genomic_DNA"/>
</dbReference>
<evidence type="ECO:0000256" key="1">
    <source>
        <dbReference type="SAM" id="MobiDB-lite"/>
    </source>
</evidence>
<dbReference type="RefSeq" id="WP_233211995.1">
    <property type="nucleotide sequence ID" value="NZ_BSQD01000004.1"/>
</dbReference>
<evidence type="ECO:0000313" key="2">
    <source>
        <dbReference type="EMBL" id="SMF32950.1"/>
    </source>
</evidence>
<reference evidence="3" key="1">
    <citation type="submission" date="2017-04" db="EMBL/GenBank/DDBJ databases">
        <authorList>
            <person name="Varghese N."/>
            <person name="Submissions S."/>
        </authorList>
    </citation>
    <scope>NUCLEOTIDE SEQUENCE [LARGE SCALE GENOMIC DNA]</scope>
    <source>
        <strain evidence="3">Ballard 720</strain>
    </source>
</reference>
<evidence type="ECO:0008006" key="4">
    <source>
        <dbReference type="Google" id="ProtNLM"/>
    </source>
</evidence>
<name>A0A1X7EFA6_TRICW</name>
<accession>A0A1X7EFA6</accession>
<feature type="region of interest" description="Disordered" evidence="1">
    <location>
        <begin position="70"/>
        <end position="94"/>
    </location>
</feature>
<dbReference type="AlphaFoldDB" id="A0A1X7EFA6"/>
<keyword evidence="3" id="KW-1185">Reference proteome</keyword>
<organism evidence="2 3">
    <name type="scientific">Trinickia caryophylli</name>
    <name type="common">Paraburkholderia caryophylli</name>
    <dbReference type="NCBI Taxonomy" id="28094"/>
    <lineage>
        <taxon>Bacteria</taxon>
        <taxon>Pseudomonadati</taxon>
        <taxon>Pseudomonadota</taxon>
        <taxon>Betaproteobacteria</taxon>
        <taxon>Burkholderiales</taxon>
        <taxon>Burkholderiaceae</taxon>
        <taxon>Trinickia</taxon>
    </lineage>
</organism>
<gene>
    <name evidence="2" type="ORF">SAMN06295900_105309</name>
</gene>
<dbReference type="GeneID" id="95553609"/>
<protein>
    <recommendedName>
        <fullName evidence="4">Tetratricopeptide repeat-containing protein</fullName>
    </recommendedName>
</protein>
<sequence length="94" mass="10597">MPPGSDAVRDDVAVRIYLFVLKGLAYLNLRLGDADAARVQLNELRHLDPDDQIGGALLMHVLMRHERSTDLADEDELQRAHPARGWGEQAEVRR</sequence>